<dbReference type="RefSeq" id="WP_349947440.1">
    <property type="nucleotide sequence ID" value="NZ_CP157940.1"/>
</dbReference>
<protein>
    <submittedName>
        <fullName evidence="2">DNA-binding protein</fullName>
    </submittedName>
</protein>
<dbReference type="AlphaFoldDB" id="A0AAU7PT64"/>
<feature type="region of interest" description="Disordered" evidence="1">
    <location>
        <begin position="42"/>
        <end position="68"/>
    </location>
</feature>
<gene>
    <name evidence="2" type="ORF">ABFV83_02870</name>
</gene>
<keyword evidence="2" id="KW-0238">DNA-binding</keyword>
<organism evidence="2">
    <name type="scientific">Lacrimispora sp. BS-2</name>
    <dbReference type="NCBI Taxonomy" id="3151850"/>
    <lineage>
        <taxon>Bacteria</taxon>
        <taxon>Bacillati</taxon>
        <taxon>Bacillota</taxon>
        <taxon>Clostridia</taxon>
        <taxon>Lachnospirales</taxon>
        <taxon>Lachnospiraceae</taxon>
        <taxon>Lacrimispora</taxon>
    </lineage>
</organism>
<evidence type="ECO:0000313" key="2">
    <source>
        <dbReference type="EMBL" id="XBS54751.1"/>
    </source>
</evidence>
<accession>A0AAU7PT64</accession>
<feature type="compositionally biased region" description="Basic and acidic residues" evidence="1">
    <location>
        <begin position="44"/>
        <end position="53"/>
    </location>
</feature>
<evidence type="ECO:0000256" key="1">
    <source>
        <dbReference type="SAM" id="MobiDB-lite"/>
    </source>
</evidence>
<reference evidence="2" key="1">
    <citation type="submission" date="2024-06" db="EMBL/GenBank/DDBJ databases">
        <title>Lacrimispora cavernae sp. nov., a novel anaerobe isolated from bat guano pile inside a cave.</title>
        <authorList>
            <person name="Miller S.L."/>
            <person name="Lu N."/>
            <person name="King J."/>
            <person name="Sankaranarayanan K."/>
            <person name="Lawson P.A."/>
        </authorList>
    </citation>
    <scope>NUCLEOTIDE SEQUENCE</scope>
    <source>
        <strain evidence="2">BS-2</strain>
    </source>
</reference>
<dbReference type="EMBL" id="CP157940">
    <property type="protein sequence ID" value="XBS54751.1"/>
    <property type="molecule type" value="Genomic_DNA"/>
</dbReference>
<name>A0AAU7PT64_9FIRM</name>
<sequence length="68" mass="7838">MEYISVKEAAKQWGLTPRMVDYHCTDGRINGAQKIAGVWLIPRDAPRPEDGRRRNGRKTATKDKEREL</sequence>
<proteinExistence type="predicted"/>
<dbReference type="GO" id="GO:0003677">
    <property type="term" value="F:DNA binding"/>
    <property type="evidence" value="ECO:0007669"/>
    <property type="project" value="UniProtKB-KW"/>
</dbReference>